<feature type="region of interest" description="Disordered" evidence="2">
    <location>
        <begin position="1"/>
        <end position="34"/>
    </location>
</feature>
<evidence type="ECO:0000313" key="3">
    <source>
        <dbReference type="EMBL" id="KAJ4824080.1"/>
    </source>
</evidence>
<keyword evidence="1" id="KW-0175">Coiled coil</keyword>
<keyword evidence="4" id="KW-1185">Reference proteome</keyword>
<reference evidence="3" key="2">
    <citation type="journal article" date="2023" name="Plants (Basel)">
        <title>Annotation of the Turnera subulata (Passifloraceae) Draft Genome Reveals the S-Locus Evolved after the Divergence of Turneroideae from Passifloroideae in a Stepwise Manner.</title>
        <authorList>
            <person name="Henning P.M."/>
            <person name="Roalson E.H."/>
            <person name="Mir W."/>
            <person name="McCubbin A.G."/>
            <person name="Shore J.S."/>
        </authorList>
    </citation>
    <scope>NUCLEOTIDE SEQUENCE</scope>
    <source>
        <strain evidence="3">F60SS</strain>
    </source>
</reference>
<protein>
    <submittedName>
        <fullName evidence="3">Uncharacterized protein</fullName>
    </submittedName>
</protein>
<gene>
    <name evidence="3" type="ORF">Tsubulata_037632</name>
</gene>
<evidence type="ECO:0000256" key="1">
    <source>
        <dbReference type="SAM" id="Coils"/>
    </source>
</evidence>
<evidence type="ECO:0000256" key="2">
    <source>
        <dbReference type="SAM" id="MobiDB-lite"/>
    </source>
</evidence>
<feature type="coiled-coil region" evidence="1">
    <location>
        <begin position="54"/>
        <end position="134"/>
    </location>
</feature>
<dbReference type="Proteomes" id="UP001141552">
    <property type="component" value="Unassembled WGS sequence"/>
</dbReference>
<evidence type="ECO:0000313" key="4">
    <source>
        <dbReference type="Proteomes" id="UP001141552"/>
    </source>
</evidence>
<accession>A0A9Q0F2Y6</accession>
<comment type="caution">
    <text evidence="3">The sequence shown here is derived from an EMBL/GenBank/DDBJ whole genome shotgun (WGS) entry which is preliminary data.</text>
</comment>
<organism evidence="3 4">
    <name type="scientific">Turnera subulata</name>
    <dbReference type="NCBI Taxonomy" id="218843"/>
    <lineage>
        <taxon>Eukaryota</taxon>
        <taxon>Viridiplantae</taxon>
        <taxon>Streptophyta</taxon>
        <taxon>Embryophyta</taxon>
        <taxon>Tracheophyta</taxon>
        <taxon>Spermatophyta</taxon>
        <taxon>Magnoliopsida</taxon>
        <taxon>eudicotyledons</taxon>
        <taxon>Gunneridae</taxon>
        <taxon>Pentapetalae</taxon>
        <taxon>rosids</taxon>
        <taxon>fabids</taxon>
        <taxon>Malpighiales</taxon>
        <taxon>Passifloraceae</taxon>
        <taxon>Turnera</taxon>
    </lineage>
</organism>
<proteinExistence type="predicted"/>
<reference evidence="3" key="1">
    <citation type="submission" date="2022-02" db="EMBL/GenBank/DDBJ databases">
        <authorList>
            <person name="Henning P.M."/>
            <person name="McCubbin A.G."/>
            <person name="Shore J.S."/>
        </authorList>
    </citation>
    <scope>NUCLEOTIDE SEQUENCE</scope>
    <source>
        <strain evidence="3">F60SS</strain>
        <tissue evidence="3">Leaves</tissue>
    </source>
</reference>
<dbReference type="EMBL" id="JAKUCV010007275">
    <property type="protein sequence ID" value="KAJ4824080.1"/>
    <property type="molecule type" value="Genomic_DNA"/>
</dbReference>
<dbReference type="AlphaFoldDB" id="A0A9Q0F2Y6"/>
<sequence>MQSLKEEESQLTKRGGDEESSISQKAPLGDCQADIPIPQEKLKEFVARVEEQIWKTLEGKISKENEQLKEANEDLKVRNKDLEQRNEDSDNKLFLKELEATKLQTELDEKRTALEQVQSDLEIAQKEVLLKKRKLYEICIISKQFSNSVECMKGRDIHVEDI</sequence>
<name>A0A9Q0F2Y6_9ROSI</name>
<feature type="compositionally biased region" description="Basic and acidic residues" evidence="2">
    <location>
        <begin position="1"/>
        <end position="17"/>
    </location>
</feature>